<keyword evidence="1" id="KW-1133">Transmembrane helix</keyword>
<dbReference type="GO" id="GO:0016746">
    <property type="term" value="F:acyltransferase activity"/>
    <property type="evidence" value="ECO:0007669"/>
    <property type="project" value="UniProtKB-KW"/>
</dbReference>
<dbReference type="OrthoDB" id="9788724at2"/>
<feature type="domain" description="Heparan-alpha-glucosaminide N-acetyltransferase catalytic" evidence="2">
    <location>
        <begin position="17"/>
        <end position="158"/>
    </location>
</feature>
<feature type="transmembrane region" description="Helical" evidence="1">
    <location>
        <begin position="349"/>
        <end position="375"/>
    </location>
</feature>
<feature type="transmembrane region" description="Helical" evidence="1">
    <location>
        <begin position="215"/>
        <end position="232"/>
    </location>
</feature>
<feature type="transmembrane region" description="Helical" evidence="1">
    <location>
        <begin position="273"/>
        <end position="292"/>
    </location>
</feature>
<feature type="transmembrane region" description="Helical" evidence="1">
    <location>
        <begin position="122"/>
        <end position="143"/>
    </location>
</feature>
<dbReference type="PANTHER" id="PTHR31061:SF24">
    <property type="entry name" value="LD22376P"/>
    <property type="match status" value="1"/>
</dbReference>
<keyword evidence="4" id="KW-1185">Reference proteome</keyword>
<accession>A0A1I6LDP5</accession>
<proteinExistence type="predicted"/>
<evidence type="ECO:0000313" key="4">
    <source>
        <dbReference type="Proteomes" id="UP000199024"/>
    </source>
</evidence>
<evidence type="ECO:0000256" key="1">
    <source>
        <dbReference type="SAM" id="Phobius"/>
    </source>
</evidence>
<evidence type="ECO:0000259" key="2">
    <source>
        <dbReference type="Pfam" id="PF07786"/>
    </source>
</evidence>
<dbReference type="EMBL" id="FOZL01000001">
    <property type="protein sequence ID" value="SFS01380.1"/>
    <property type="molecule type" value="Genomic_DNA"/>
</dbReference>
<protein>
    <submittedName>
        <fullName evidence="3">Predicted acyltransferase</fullName>
    </submittedName>
</protein>
<feature type="transmembrane region" description="Helical" evidence="1">
    <location>
        <begin position="150"/>
        <end position="167"/>
    </location>
</feature>
<keyword evidence="1" id="KW-0812">Transmembrane</keyword>
<keyword evidence="3" id="KW-0012">Acyltransferase</keyword>
<organism evidence="3 4">
    <name type="scientific">Granulicella pectinivorans</name>
    <dbReference type="NCBI Taxonomy" id="474950"/>
    <lineage>
        <taxon>Bacteria</taxon>
        <taxon>Pseudomonadati</taxon>
        <taxon>Acidobacteriota</taxon>
        <taxon>Terriglobia</taxon>
        <taxon>Terriglobales</taxon>
        <taxon>Acidobacteriaceae</taxon>
        <taxon>Granulicella</taxon>
    </lineage>
</organism>
<feature type="transmembrane region" description="Helical" evidence="1">
    <location>
        <begin position="241"/>
        <end position="261"/>
    </location>
</feature>
<keyword evidence="1" id="KW-0472">Membrane</keyword>
<dbReference type="PANTHER" id="PTHR31061">
    <property type="entry name" value="LD22376P"/>
    <property type="match status" value="1"/>
</dbReference>
<dbReference type="STRING" id="474950.SAMN05421771_0571"/>
<dbReference type="RefSeq" id="WP_089836430.1">
    <property type="nucleotide sequence ID" value="NZ_FOZL01000001.1"/>
</dbReference>
<dbReference type="AlphaFoldDB" id="A0A1I6LDP5"/>
<dbReference type="Pfam" id="PF07786">
    <property type="entry name" value="HGSNAT_cat"/>
    <property type="match status" value="1"/>
</dbReference>
<reference evidence="3 4" key="1">
    <citation type="submission" date="2016-10" db="EMBL/GenBank/DDBJ databases">
        <authorList>
            <person name="de Groot N.N."/>
        </authorList>
    </citation>
    <scope>NUCLEOTIDE SEQUENCE [LARGE SCALE GENOMIC DNA]</scope>
    <source>
        <strain evidence="3 4">DSM 21001</strain>
    </source>
</reference>
<feature type="transmembrane region" description="Helical" evidence="1">
    <location>
        <begin position="304"/>
        <end position="329"/>
    </location>
</feature>
<feature type="transmembrane region" description="Helical" evidence="1">
    <location>
        <begin position="61"/>
        <end position="78"/>
    </location>
</feature>
<dbReference type="Proteomes" id="UP000199024">
    <property type="component" value="Unassembled WGS sequence"/>
</dbReference>
<feature type="transmembrane region" description="Helical" evidence="1">
    <location>
        <begin position="99"/>
        <end position="116"/>
    </location>
</feature>
<dbReference type="InterPro" id="IPR012429">
    <property type="entry name" value="HGSNAT_cat"/>
</dbReference>
<name>A0A1I6LDP5_9BACT</name>
<keyword evidence="3" id="KW-0808">Transferase</keyword>
<evidence type="ECO:0000313" key="3">
    <source>
        <dbReference type="EMBL" id="SFS01380.1"/>
    </source>
</evidence>
<sequence length="383" mass="42788">MSTTTAAPFQVTPPSTRLLSIDLLRGLTVAFMILVNNNGNNDLAYRTLNHSPWNGFTPTDLVFPTFLFIMGISMVLSFSAHRARGTSKAAMLPGILRRFVLLFFWGLVVNGFPYFHLGTLRIYGVLQRFAVCYLLCALLQFATGRVAPRVILFVAALAGYWALLRFVPIPGHGVPGRDIPFMDHDLNLVAWIDRHLLPGRLFEGTRDPEGLLSDLPAFATTLLGLLAGTWITQPRPAARKVIGLLVAGVLLVAAGLLWSQTFPINKRLWTSSYVLFAGGLSLLLLAAFYFVVEIRQSRGRWSYPLLVFGTNAITAYVFSELLSTVVSVFKVNATQSFQVHAYNTWFIHLVNPAFGSFLYSFLFVVVCFIPTWLLYRNRIFIKL</sequence>
<gene>
    <name evidence="3" type="ORF">SAMN05421771_0571</name>
</gene>